<comment type="caution">
    <text evidence="1">The sequence shown here is derived from an EMBL/GenBank/DDBJ whole genome shotgun (WGS) entry which is preliminary data.</text>
</comment>
<evidence type="ECO:0000313" key="2">
    <source>
        <dbReference type="Proteomes" id="UP000029453"/>
    </source>
</evidence>
<proteinExistence type="predicted"/>
<organism evidence="1 2">
    <name type="scientific">Paenibacillus popilliae ATCC 14706</name>
    <dbReference type="NCBI Taxonomy" id="1212764"/>
    <lineage>
        <taxon>Bacteria</taxon>
        <taxon>Bacillati</taxon>
        <taxon>Bacillota</taxon>
        <taxon>Bacilli</taxon>
        <taxon>Bacillales</taxon>
        <taxon>Paenibacillaceae</taxon>
        <taxon>Paenibacillus</taxon>
    </lineage>
</organism>
<protein>
    <submittedName>
        <fullName evidence="1">Uncharacterized protein</fullName>
    </submittedName>
</protein>
<gene>
    <name evidence="1" type="ORF">PPOP_3082</name>
</gene>
<evidence type="ECO:0000313" key="1">
    <source>
        <dbReference type="EMBL" id="GAC43683.1"/>
    </source>
</evidence>
<dbReference type="AlphaFoldDB" id="M9M7I7"/>
<reference evidence="1 2" key="1">
    <citation type="submission" date="2012-10" db="EMBL/GenBank/DDBJ databases">
        <title>Draft Genome Sequence of Paenibacillus popilliae ATCC 14706T.</title>
        <authorList>
            <person name="Iiyama K."/>
            <person name="Mori K."/>
            <person name="Mon H."/>
            <person name="Chieda Y."/>
            <person name="Lee J.M."/>
            <person name="Kusakabe T."/>
            <person name="Tashiro K."/>
            <person name="Asano S."/>
            <person name="Yasunaga-Aoki C."/>
            <person name="Shimizu S."/>
        </authorList>
    </citation>
    <scope>NUCLEOTIDE SEQUENCE [LARGE SCALE GENOMIC DNA]</scope>
    <source>
        <strain evidence="1 2">ATCC 14706</strain>
    </source>
</reference>
<keyword evidence="2" id="KW-1185">Reference proteome</keyword>
<dbReference type="EMBL" id="BALG01000237">
    <property type="protein sequence ID" value="GAC43683.1"/>
    <property type="molecule type" value="Genomic_DNA"/>
</dbReference>
<sequence>MQALVGDGVKPVTHLAIEILQSGEGTYAWPEVLSN</sequence>
<name>M9M7I7_PAEPP</name>
<feature type="non-terminal residue" evidence="1">
    <location>
        <position position="35"/>
    </location>
</feature>
<accession>M9M7I7</accession>
<dbReference type="Proteomes" id="UP000029453">
    <property type="component" value="Unassembled WGS sequence"/>
</dbReference>